<evidence type="ECO:0000256" key="3">
    <source>
        <dbReference type="ARBA" id="ARBA00022839"/>
    </source>
</evidence>
<comment type="caution">
    <text evidence="8">The sequence shown here is derived from an EMBL/GenBank/DDBJ whole genome shotgun (WGS) entry which is preliminary data.</text>
</comment>
<comment type="catalytic activity">
    <reaction evidence="6">
        <text>DNA(n) + a 2'-deoxyribonucleoside 5'-triphosphate = DNA(n+1) + diphosphate</text>
        <dbReference type="Rhea" id="RHEA:22508"/>
        <dbReference type="Rhea" id="RHEA-COMP:17339"/>
        <dbReference type="Rhea" id="RHEA-COMP:17340"/>
        <dbReference type="ChEBI" id="CHEBI:33019"/>
        <dbReference type="ChEBI" id="CHEBI:61560"/>
        <dbReference type="ChEBI" id="CHEBI:173112"/>
        <dbReference type="EC" id="2.7.7.7"/>
    </reaction>
</comment>
<dbReference type="Gene3D" id="3.30.420.10">
    <property type="entry name" value="Ribonuclease H-like superfamily/Ribonuclease H"/>
    <property type="match status" value="1"/>
</dbReference>
<dbReference type="EMBL" id="MCBT01000048">
    <property type="protein sequence ID" value="OEG72386.1"/>
    <property type="molecule type" value="Genomic_DNA"/>
</dbReference>
<dbReference type="GO" id="GO:0008408">
    <property type="term" value="F:3'-5' exonuclease activity"/>
    <property type="evidence" value="ECO:0007669"/>
    <property type="project" value="TreeGrafter"/>
</dbReference>
<evidence type="ECO:0000256" key="2">
    <source>
        <dbReference type="ARBA" id="ARBA00022722"/>
    </source>
</evidence>
<dbReference type="PANTHER" id="PTHR30231">
    <property type="entry name" value="DNA POLYMERASE III SUBUNIT EPSILON"/>
    <property type="match status" value="1"/>
</dbReference>
<dbReference type="InterPro" id="IPR013520">
    <property type="entry name" value="Ribonucl_H"/>
</dbReference>
<dbReference type="OrthoDB" id="9803913at2"/>
<proteinExistence type="predicted"/>
<dbReference type="GO" id="GO:0003677">
    <property type="term" value="F:DNA binding"/>
    <property type="evidence" value="ECO:0007669"/>
    <property type="project" value="InterPro"/>
</dbReference>
<keyword evidence="3" id="KW-0378">Hydrolase</keyword>
<dbReference type="CDD" id="cd06127">
    <property type="entry name" value="DEDDh"/>
    <property type="match status" value="1"/>
</dbReference>
<name>A0A1E5IPF7_SHECO</name>
<evidence type="ECO:0000313" key="8">
    <source>
        <dbReference type="EMBL" id="OEG72386.1"/>
    </source>
</evidence>
<evidence type="ECO:0000259" key="7">
    <source>
        <dbReference type="SMART" id="SM00479"/>
    </source>
</evidence>
<dbReference type="InterPro" id="IPR036397">
    <property type="entry name" value="RNaseH_sf"/>
</dbReference>
<dbReference type="InterPro" id="IPR012337">
    <property type="entry name" value="RNaseH-like_sf"/>
</dbReference>
<comment type="subunit">
    <text evidence="5">DNA polymerase III contains a core (composed of alpha, epsilon and theta chains) that associates with a tau subunit. This core dimerizes to form the POLIII' complex. PolIII' associates with the gamma complex (composed of gamma, delta, delta', psi and chi chains) and with the beta chain to form the complete DNA polymerase III complex.</text>
</comment>
<dbReference type="Proteomes" id="UP000095230">
    <property type="component" value="Unassembled WGS sequence"/>
</dbReference>
<dbReference type="RefSeq" id="WP_028761943.1">
    <property type="nucleotide sequence ID" value="NZ_BPEU01000001.1"/>
</dbReference>
<keyword evidence="2" id="KW-0540">Nuclease</keyword>
<dbReference type="SUPFAM" id="SSF53098">
    <property type="entry name" value="Ribonuclease H-like"/>
    <property type="match status" value="1"/>
</dbReference>
<comment type="function">
    <text evidence="4">DNA polymerase III is a complex, multichain enzyme responsible for most of the replicative synthesis in bacteria. The epsilon subunit contain the editing function and is a proofreading 3'-5' exonuclease.</text>
</comment>
<dbReference type="NCBIfam" id="TIGR00573">
    <property type="entry name" value="dnaq"/>
    <property type="match status" value="1"/>
</dbReference>
<dbReference type="AlphaFoldDB" id="A0A1E5IPF7"/>
<gene>
    <name evidence="8" type="ORF">BEL05_05265</name>
</gene>
<keyword evidence="3" id="KW-0269">Exonuclease</keyword>
<dbReference type="GO" id="GO:0005829">
    <property type="term" value="C:cytosol"/>
    <property type="evidence" value="ECO:0007669"/>
    <property type="project" value="TreeGrafter"/>
</dbReference>
<dbReference type="PANTHER" id="PTHR30231:SF37">
    <property type="entry name" value="EXODEOXYRIBONUCLEASE 10"/>
    <property type="match status" value="1"/>
</dbReference>
<protein>
    <recommendedName>
        <fullName evidence="1">DNA-directed DNA polymerase</fullName>
        <ecNumber evidence="1">2.7.7.7</ecNumber>
    </recommendedName>
</protein>
<dbReference type="InterPro" id="IPR006054">
    <property type="entry name" value="DnaQ"/>
</dbReference>
<evidence type="ECO:0000256" key="5">
    <source>
        <dbReference type="ARBA" id="ARBA00026073"/>
    </source>
</evidence>
<dbReference type="EC" id="2.7.7.7" evidence="1"/>
<accession>A0A1E5IPF7</accession>
<dbReference type="GO" id="GO:0003887">
    <property type="term" value="F:DNA-directed DNA polymerase activity"/>
    <property type="evidence" value="ECO:0007669"/>
    <property type="project" value="UniProtKB-EC"/>
</dbReference>
<organism evidence="8 9">
    <name type="scientific">Shewanella colwelliana</name>
    <name type="common">Alteromonas colwelliana</name>
    <dbReference type="NCBI Taxonomy" id="23"/>
    <lineage>
        <taxon>Bacteria</taxon>
        <taxon>Pseudomonadati</taxon>
        <taxon>Pseudomonadota</taxon>
        <taxon>Gammaproteobacteria</taxon>
        <taxon>Alteromonadales</taxon>
        <taxon>Shewanellaceae</taxon>
        <taxon>Shewanella</taxon>
    </lineage>
</organism>
<sequence length="208" mass="23346">MSVSHADTVIVLDFETTGLSPQQGDRAIEIGAVKLENGIITDRFQQLMNPGFRVTSFIEQYTGISNEMLSQAPSCKTVMADFSDFIGNSSLVAHNASFDQRFLIAELNRLHRPFNTSFACSMLIARRVFPEAANHQLGTLVAHTNIEHDGVFHRALADAEMTAQLWLKLLQKLQQQWPALTVSFELMQQLQQQPKGALDRFIKRQLAT</sequence>
<dbReference type="STRING" id="23.BEL05_05265"/>
<evidence type="ECO:0000256" key="6">
    <source>
        <dbReference type="ARBA" id="ARBA00049244"/>
    </source>
</evidence>
<evidence type="ECO:0000256" key="1">
    <source>
        <dbReference type="ARBA" id="ARBA00012417"/>
    </source>
</evidence>
<reference evidence="8 9" key="1">
    <citation type="submission" date="2016-07" db="EMBL/GenBank/DDBJ databases">
        <title>Whole-genome of two Shewanella species isolated from a digestive organ of sea cucumber Apostichopus japonicus Selenka 1867.</title>
        <authorList>
            <person name="Hong H.-H."/>
            <person name="Choi H."/>
            <person name="Cheon S."/>
            <person name="Oh J.-S."/>
            <person name="Lee H.-G."/>
            <person name="Park C."/>
        </authorList>
    </citation>
    <scope>NUCLEOTIDE SEQUENCE [LARGE SCALE GENOMIC DNA]</scope>
    <source>
        <strain evidence="8 9">CSB03KR</strain>
    </source>
</reference>
<dbReference type="GO" id="GO:0045004">
    <property type="term" value="P:DNA replication proofreading"/>
    <property type="evidence" value="ECO:0007669"/>
    <property type="project" value="TreeGrafter"/>
</dbReference>
<dbReference type="SMART" id="SM00479">
    <property type="entry name" value="EXOIII"/>
    <property type="match status" value="1"/>
</dbReference>
<feature type="domain" description="Exonuclease" evidence="7">
    <location>
        <begin position="8"/>
        <end position="175"/>
    </location>
</feature>
<evidence type="ECO:0000313" key="9">
    <source>
        <dbReference type="Proteomes" id="UP000095230"/>
    </source>
</evidence>
<evidence type="ECO:0000256" key="4">
    <source>
        <dbReference type="ARBA" id="ARBA00025483"/>
    </source>
</evidence>
<dbReference type="Pfam" id="PF00929">
    <property type="entry name" value="RNase_T"/>
    <property type="match status" value="1"/>
</dbReference>
<dbReference type="FunFam" id="3.30.420.10:FF:000045">
    <property type="entry name" value="3'-5' exonuclease DinG"/>
    <property type="match status" value="1"/>
</dbReference>